<dbReference type="Gramene" id="KQK21346">
    <property type="protein sequence ID" value="KQK21346"/>
    <property type="gene ID" value="BRADI_1g60316v3"/>
</dbReference>
<dbReference type="EnsemblPlants" id="KQK21346">
    <property type="protein sequence ID" value="KQK21346"/>
    <property type="gene ID" value="BRADI_1g60316v3"/>
</dbReference>
<keyword evidence="4" id="KW-1185">Reference proteome</keyword>
<gene>
    <name evidence="2" type="ORF">BRADI_1g60316v3</name>
</gene>
<name>A0A0Q3JV61_BRADI</name>
<evidence type="ECO:0000313" key="3">
    <source>
        <dbReference type="EnsemblPlants" id="KQK21346"/>
    </source>
</evidence>
<reference evidence="2" key="2">
    <citation type="submission" date="2017-06" db="EMBL/GenBank/DDBJ databases">
        <title>WGS assembly of Brachypodium distachyon.</title>
        <authorList>
            <consortium name="The International Brachypodium Initiative"/>
            <person name="Lucas S."/>
            <person name="Harmon-Smith M."/>
            <person name="Lail K."/>
            <person name="Tice H."/>
            <person name="Grimwood J."/>
            <person name="Bruce D."/>
            <person name="Barry K."/>
            <person name="Shu S."/>
            <person name="Lindquist E."/>
            <person name="Wang M."/>
            <person name="Pitluck S."/>
            <person name="Vogel J.P."/>
            <person name="Garvin D.F."/>
            <person name="Mockler T.C."/>
            <person name="Schmutz J."/>
            <person name="Rokhsar D."/>
            <person name="Bevan M.W."/>
        </authorList>
    </citation>
    <scope>NUCLEOTIDE SEQUENCE</scope>
    <source>
        <strain evidence="2">Bd21</strain>
    </source>
</reference>
<protein>
    <submittedName>
        <fullName evidence="2 3">Uncharacterized protein</fullName>
    </submittedName>
</protein>
<dbReference type="Proteomes" id="UP000008810">
    <property type="component" value="Chromosome 1"/>
</dbReference>
<dbReference type="InParanoid" id="A0A0Q3JV61"/>
<organism evidence="2">
    <name type="scientific">Brachypodium distachyon</name>
    <name type="common">Purple false brome</name>
    <name type="synonym">Trachynia distachya</name>
    <dbReference type="NCBI Taxonomy" id="15368"/>
    <lineage>
        <taxon>Eukaryota</taxon>
        <taxon>Viridiplantae</taxon>
        <taxon>Streptophyta</taxon>
        <taxon>Embryophyta</taxon>
        <taxon>Tracheophyta</taxon>
        <taxon>Spermatophyta</taxon>
        <taxon>Magnoliopsida</taxon>
        <taxon>Liliopsida</taxon>
        <taxon>Poales</taxon>
        <taxon>Poaceae</taxon>
        <taxon>BOP clade</taxon>
        <taxon>Pooideae</taxon>
        <taxon>Stipodae</taxon>
        <taxon>Brachypodieae</taxon>
        <taxon>Brachypodium</taxon>
    </lineage>
</organism>
<evidence type="ECO:0000313" key="2">
    <source>
        <dbReference type="EMBL" id="KQK21346.1"/>
    </source>
</evidence>
<dbReference type="EMBL" id="CM000880">
    <property type="protein sequence ID" value="KQK21346.1"/>
    <property type="molecule type" value="Genomic_DNA"/>
</dbReference>
<proteinExistence type="predicted"/>
<feature type="region of interest" description="Disordered" evidence="1">
    <location>
        <begin position="1"/>
        <end position="35"/>
    </location>
</feature>
<sequence length="100" mass="11240">MHVQWRKTVEEVSARRKPRKKGRSGPVFSRAAGEEGTCSQFCVARMALSRSSRQAEFLYSAKLPALKAIVLLYFDGSQNCVLRLRNREGNLLGHGQIVYA</sequence>
<reference evidence="2 3" key="1">
    <citation type="journal article" date="2010" name="Nature">
        <title>Genome sequencing and analysis of the model grass Brachypodium distachyon.</title>
        <authorList>
            <consortium name="International Brachypodium Initiative"/>
        </authorList>
    </citation>
    <scope>NUCLEOTIDE SEQUENCE [LARGE SCALE GENOMIC DNA]</scope>
    <source>
        <strain evidence="2 3">Bd21</strain>
    </source>
</reference>
<reference evidence="3" key="3">
    <citation type="submission" date="2018-08" db="UniProtKB">
        <authorList>
            <consortium name="EnsemblPlants"/>
        </authorList>
    </citation>
    <scope>IDENTIFICATION</scope>
    <source>
        <strain evidence="3">cv. Bd21</strain>
    </source>
</reference>
<evidence type="ECO:0000256" key="1">
    <source>
        <dbReference type="SAM" id="MobiDB-lite"/>
    </source>
</evidence>
<evidence type="ECO:0000313" key="4">
    <source>
        <dbReference type="Proteomes" id="UP000008810"/>
    </source>
</evidence>
<dbReference type="AlphaFoldDB" id="A0A0Q3JV61"/>
<accession>A0A0Q3JV61</accession>